<evidence type="ECO:0000256" key="1">
    <source>
        <dbReference type="ARBA" id="ARBA00022527"/>
    </source>
</evidence>
<evidence type="ECO:0000256" key="4">
    <source>
        <dbReference type="ARBA" id="ARBA00022777"/>
    </source>
</evidence>
<dbReference type="FunFam" id="1.10.510.10:FF:000095">
    <property type="entry name" value="protein STRUBBELIG-RECEPTOR FAMILY 8"/>
    <property type="match status" value="1"/>
</dbReference>
<dbReference type="Gene3D" id="1.10.510.10">
    <property type="entry name" value="Transferase(Phosphotransferase) domain 1"/>
    <property type="match status" value="1"/>
</dbReference>
<dbReference type="SUPFAM" id="SSF56112">
    <property type="entry name" value="Protein kinase-like (PK-like)"/>
    <property type="match status" value="1"/>
</dbReference>
<dbReference type="SMART" id="SM00220">
    <property type="entry name" value="S_TKc"/>
    <property type="match status" value="1"/>
</dbReference>
<sequence length="475" mass="52978">MAEQLCRRFSLAEIQSATGDLSDEHVIGKGGFGKVYKGFIDNGSITVAIKRRLATNPDHGQGQTEFAAEIETLSKFRHRNLVSLIGYFDEDGEMILVYDYMWSGALADHLHNNSNNGSTLSWNERLKICIGAGRGLDYLHSGCSIIHRDVKPTNILLDEGFTAKVSDFGLAKHLGQDVLQTHVITNVKGSFGYFDPSYFTTGRLTRASDTYSFGIVLLEVLSGRPAVEQRLDEDELCMSMWAQEKIRNGKAYQIVDSNLKGDISETCLKTFVGIVKRCLHQDPKKRLTMTQVVAQLEFALEQHEMKGTTTQKLQFWPFRNRVIASDKSELFLFTNVYNVELLMIGGVIHYVGYYGTGSTQKDDNEFEADVSDFPLSEMKGITIASGSTVEVNTLSKAIPGLPVDHTINMLPIYVPSIPLADIDDNSEDFRAPEIKYMIDDFNPMSLSSSADRGVNVLFHRVLKSGQEATIHRFAI</sequence>
<dbReference type="InterPro" id="IPR008271">
    <property type="entry name" value="Ser/Thr_kinase_AS"/>
</dbReference>
<feature type="binding site" evidence="6">
    <location>
        <position position="50"/>
    </location>
    <ligand>
        <name>ATP</name>
        <dbReference type="ChEBI" id="CHEBI:30616"/>
    </ligand>
</feature>
<dbReference type="EMBL" id="JBEAFC010000012">
    <property type="protein sequence ID" value="KAL1534597.1"/>
    <property type="molecule type" value="Genomic_DNA"/>
</dbReference>
<dbReference type="Gene3D" id="3.30.200.20">
    <property type="entry name" value="Phosphorylase Kinase, domain 1"/>
    <property type="match status" value="1"/>
</dbReference>
<dbReference type="InterPro" id="IPR045272">
    <property type="entry name" value="ANXUR1/2-like"/>
</dbReference>
<dbReference type="EC" id="2.7.11.1" evidence="9"/>
<dbReference type="FunFam" id="3.30.200.20:FF:000039">
    <property type="entry name" value="receptor-like protein kinase FERONIA"/>
    <property type="match status" value="1"/>
</dbReference>
<evidence type="ECO:0000259" key="8">
    <source>
        <dbReference type="PROSITE" id="PS50011"/>
    </source>
</evidence>
<dbReference type="PANTHER" id="PTHR27003">
    <property type="entry name" value="OS07G0166700 PROTEIN"/>
    <property type="match status" value="1"/>
</dbReference>
<evidence type="ECO:0000256" key="2">
    <source>
        <dbReference type="ARBA" id="ARBA00022679"/>
    </source>
</evidence>
<dbReference type="Proteomes" id="UP001567538">
    <property type="component" value="Unassembled WGS sequence"/>
</dbReference>
<keyword evidence="10" id="KW-1185">Reference proteome</keyword>
<dbReference type="GO" id="GO:0004674">
    <property type="term" value="F:protein serine/threonine kinase activity"/>
    <property type="evidence" value="ECO:0007669"/>
    <property type="project" value="UniProtKB-KW"/>
</dbReference>
<evidence type="ECO:0000313" key="10">
    <source>
        <dbReference type="Proteomes" id="UP001567538"/>
    </source>
</evidence>
<dbReference type="PROSITE" id="PS00107">
    <property type="entry name" value="PROTEIN_KINASE_ATP"/>
    <property type="match status" value="1"/>
</dbReference>
<keyword evidence="3 6" id="KW-0547">Nucleotide-binding</keyword>
<keyword evidence="4 9" id="KW-0418">Kinase</keyword>
<evidence type="ECO:0000256" key="5">
    <source>
        <dbReference type="ARBA" id="ARBA00022840"/>
    </source>
</evidence>
<dbReference type="InterPro" id="IPR017441">
    <property type="entry name" value="Protein_kinase_ATP_BS"/>
</dbReference>
<dbReference type="PANTHER" id="PTHR27003:SF467">
    <property type="entry name" value="PROTEIN KINASE DOMAIN-CONTAINING PROTEIN"/>
    <property type="match status" value="1"/>
</dbReference>
<dbReference type="PROSITE" id="PS00108">
    <property type="entry name" value="PROTEIN_KINASE_ST"/>
    <property type="match status" value="1"/>
</dbReference>
<dbReference type="InterPro" id="IPR011009">
    <property type="entry name" value="Kinase-like_dom_sf"/>
</dbReference>
<evidence type="ECO:0000256" key="6">
    <source>
        <dbReference type="PROSITE-ProRule" id="PRU10141"/>
    </source>
</evidence>
<accession>A0ABD1FRX9</accession>
<dbReference type="Pfam" id="PF00069">
    <property type="entry name" value="Pkinase"/>
    <property type="match status" value="1"/>
</dbReference>
<reference evidence="9 10" key="1">
    <citation type="submission" date="2024-06" db="EMBL/GenBank/DDBJ databases">
        <title>A chromosome level genome sequence of Diviner's sage (Salvia divinorum).</title>
        <authorList>
            <person name="Ford S.A."/>
            <person name="Ro D.-K."/>
            <person name="Ness R.W."/>
            <person name="Phillips M.A."/>
        </authorList>
    </citation>
    <scope>NUCLEOTIDE SEQUENCE [LARGE SCALE GENOMIC DNA]</scope>
    <source>
        <strain evidence="9">SAF-2024a</strain>
        <tissue evidence="9">Leaf</tissue>
    </source>
</reference>
<evidence type="ECO:0000313" key="9">
    <source>
        <dbReference type="EMBL" id="KAL1534597.1"/>
    </source>
</evidence>
<proteinExistence type="inferred from homology"/>
<comment type="caution">
    <text evidence="9">The sequence shown here is derived from an EMBL/GenBank/DDBJ whole genome shotgun (WGS) entry which is preliminary data.</text>
</comment>
<keyword evidence="1 7" id="KW-0723">Serine/threonine-protein kinase</keyword>
<protein>
    <submittedName>
        <fullName evidence="9">Non-specific serine/threonine protein kinase</fullName>
        <ecNumber evidence="9">2.7.11.1</ecNumber>
    </submittedName>
</protein>
<dbReference type="GO" id="GO:0005524">
    <property type="term" value="F:ATP binding"/>
    <property type="evidence" value="ECO:0007669"/>
    <property type="project" value="UniProtKB-UniRule"/>
</dbReference>
<organism evidence="9 10">
    <name type="scientific">Salvia divinorum</name>
    <name type="common">Maria pastora</name>
    <name type="synonym">Diviner's sage</name>
    <dbReference type="NCBI Taxonomy" id="28513"/>
    <lineage>
        <taxon>Eukaryota</taxon>
        <taxon>Viridiplantae</taxon>
        <taxon>Streptophyta</taxon>
        <taxon>Embryophyta</taxon>
        <taxon>Tracheophyta</taxon>
        <taxon>Spermatophyta</taxon>
        <taxon>Magnoliopsida</taxon>
        <taxon>eudicotyledons</taxon>
        <taxon>Gunneridae</taxon>
        <taxon>Pentapetalae</taxon>
        <taxon>asterids</taxon>
        <taxon>lamiids</taxon>
        <taxon>Lamiales</taxon>
        <taxon>Lamiaceae</taxon>
        <taxon>Nepetoideae</taxon>
        <taxon>Mentheae</taxon>
        <taxon>Salviinae</taxon>
        <taxon>Salvia</taxon>
        <taxon>Salvia subgen. Calosphace</taxon>
    </lineage>
</organism>
<feature type="domain" description="Protein kinase" evidence="8">
    <location>
        <begin position="21"/>
        <end position="299"/>
    </location>
</feature>
<dbReference type="CDD" id="cd14066">
    <property type="entry name" value="STKc_IRAK"/>
    <property type="match status" value="1"/>
</dbReference>
<comment type="similarity">
    <text evidence="7">Belongs to the protein kinase superfamily.</text>
</comment>
<gene>
    <name evidence="9" type="ORF">AAHA92_30759</name>
</gene>
<keyword evidence="2 9" id="KW-0808">Transferase</keyword>
<dbReference type="AlphaFoldDB" id="A0ABD1FRX9"/>
<keyword evidence="5 6" id="KW-0067">ATP-binding</keyword>
<name>A0ABD1FRX9_SALDI</name>
<evidence type="ECO:0000256" key="7">
    <source>
        <dbReference type="RuleBase" id="RU000304"/>
    </source>
</evidence>
<dbReference type="InterPro" id="IPR000719">
    <property type="entry name" value="Prot_kinase_dom"/>
</dbReference>
<dbReference type="PROSITE" id="PS50011">
    <property type="entry name" value="PROTEIN_KINASE_DOM"/>
    <property type="match status" value="1"/>
</dbReference>
<evidence type="ECO:0000256" key="3">
    <source>
        <dbReference type="ARBA" id="ARBA00022741"/>
    </source>
</evidence>